<dbReference type="SUPFAM" id="SSF52768">
    <property type="entry name" value="Arginase/deacetylase"/>
    <property type="match status" value="1"/>
</dbReference>
<dbReference type="GO" id="GO:0016787">
    <property type="term" value="F:hydrolase activity"/>
    <property type="evidence" value="ECO:0007669"/>
    <property type="project" value="UniProtKB-KW"/>
</dbReference>
<dbReference type="InterPro" id="IPR023696">
    <property type="entry name" value="Ureohydrolase_dom_sf"/>
</dbReference>
<organism evidence="3 4">
    <name type="scientific">Fuerstiella marisgermanici</name>
    <dbReference type="NCBI Taxonomy" id="1891926"/>
    <lineage>
        <taxon>Bacteria</taxon>
        <taxon>Pseudomonadati</taxon>
        <taxon>Planctomycetota</taxon>
        <taxon>Planctomycetia</taxon>
        <taxon>Planctomycetales</taxon>
        <taxon>Planctomycetaceae</taxon>
        <taxon>Fuerstiella</taxon>
    </lineage>
</organism>
<sequence>MTLLYMDDKFLLHNTGRHPECAARLEHVHARLKASGLLDEVTQVPIHRAADADLLRIHPAEHLRDIQQLADAGGGRIEADTVVSPDSADVAWLAAGTGVDAVTRVIKGEDTQTLCLVRPPGHHAVPDSAMGFCLLSNVAIAARTAVERLGVNRVLIVDWDVHHGNGTQDVFYEDEQVTFFSAHRFPFYPGTGRKWETGRGKGLGTTANLPLEFGVSRKDYLTAFEMALTAAADKSKPELVIISAGFDAHVQDPVGSLGLETEDFEPLTKLVQQVAATHANGRLISMLEGGYHVERLADCVELHLRTLLSPPA</sequence>
<protein>
    <submittedName>
        <fullName evidence="3">Histone deacetylase-like amidohydrolase</fullName>
        <ecNumber evidence="3">3.5.1.-</ecNumber>
    </submittedName>
</protein>
<dbReference type="EC" id="3.5.1.-" evidence="3"/>
<feature type="domain" description="Histone deacetylase" evidence="2">
    <location>
        <begin position="18"/>
        <end position="307"/>
    </location>
</feature>
<evidence type="ECO:0000313" key="3">
    <source>
        <dbReference type="EMBL" id="APZ91010.1"/>
    </source>
</evidence>
<dbReference type="Proteomes" id="UP000187735">
    <property type="component" value="Chromosome"/>
</dbReference>
<comment type="similarity">
    <text evidence="1">Belongs to the histone deacetylase family.</text>
</comment>
<dbReference type="GO" id="GO:0004407">
    <property type="term" value="F:histone deacetylase activity"/>
    <property type="evidence" value="ECO:0007669"/>
    <property type="project" value="TreeGrafter"/>
</dbReference>
<dbReference type="InterPro" id="IPR023801">
    <property type="entry name" value="His_deacetylse_dom"/>
</dbReference>
<keyword evidence="4" id="KW-1185">Reference proteome</keyword>
<evidence type="ECO:0000313" key="4">
    <source>
        <dbReference type="Proteomes" id="UP000187735"/>
    </source>
</evidence>
<dbReference type="PANTHER" id="PTHR10625">
    <property type="entry name" value="HISTONE DEACETYLASE HDAC1-RELATED"/>
    <property type="match status" value="1"/>
</dbReference>
<dbReference type="RefSeq" id="WP_077022827.1">
    <property type="nucleotide sequence ID" value="NZ_CP017641.1"/>
</dbReference>
<dbReference type="Pfam" id="PF00850">
    <property type="entry name" value="Hist_deacetyl"/>
    <property type="match status" value="1"/>
</dbReference>
<dbReference type="OrthoDB" id="9808367at2"/>
<name>A0A1P8WAD5_9PLAN</name>
<keyword evidence="3" id="KW-0378">Hydrolase</keyword>
<dbReference type="KEGG" id="fmr:Fuma_00594"/>
<dbReference type="GO" id="GO:0040029">
    <property type="term" value="P:epigenetic regulation of gene expression"/>
    <property type="evidence" value="ECO:0007669"/>
    <property type="project" value="TreeGrafter"/>
</dbReference>
<dbReference type="CDD" id="cd09992">
    <property type="entry name" value="HDAC_classII"/>
    <property type="match status" value="1"/>
</dbReference>
<dbReference type="InterPro" id="IPR037138">
    <property type="entry name" value="His_deacetylse_dom_sf"/>
</dbReference>
<dbReference type="Gene3D" id="3.40.800.20">
    <property type="entry name" value="Histone deacetylase domain"/>
    <property type="match status" value="1"/>
</dbReference>
<dbReference type="InterPro" id="IPR000286">
    <property type="entry name" value="HDACs"/>
</dbReference>
<dbReference type="PANTHER" id="PTHR10625:SF10">
    <property type="entry name" value="HISTONE DEACETYLASE HDAC1"/>
    <property type="match status" value="1"/>
</dbReference>
<proteinExistence type="inferred from homology"/>
<dbReference type="EMBL" id="CP017641">
    <property type="protein sequence ID" value="APZ91010.1"/>
    <property type="molecule type" value="Genomic_DNA"/>
</dbReference>
<dbReference type="PRINTS" id="PR01270">
    <property type="entry name" value="HDASUPER"/>
</dbReference>
<accession>A0A1P8WAD5</accession>
<reference evidence="3 4" key="1">
    <citation type="journal article" date="2016" name="Front. Microbiol.">
        <title>Fuerstia marisgermanicae gen. nov., sp. nov., an Unusual Member of the Phylum Planctomycetes from the German Wadden Sea.</title>
        <authorList>
            <person name="Kohn T."/>
            <person name="Heuer A."/>
            <person name="Jogler M."/>
            <person name="Vollmers J."/>
            <person name="Boedeker C."/>
            <person name="Bunk B."/>
            <person name="Rast P."/>
            <person name="Borchert D."/>
            <person name="Glockner I."/>
            <person name="Freese H.M."/>
            <person name="Klenk H.P."/>
            <person name="Overmann J."/>
            <person name="Kaster A.K."/>
            <person name="Rohde M."/>
            <person name="Wiegand S."/>
            <person name="Jogler C."/>
        </authorList>
    </citation>
    <scope>NUCLEOTIDE SEQUENCE [LARGE SCALE GENOMIC DNA]</scope>
    <source>
        <strain evidence="3 4">NH11</strain>
    </source>
</reference>
<gene>
    <name evidence="3" type="primary">hdaH_1</name>
    <name evidence="3" type="ORF">Fuma_00594</name>
</gene>
<evidence type="ECO:0000256" key="1">
    <source>
        <dbReference type="ARBA" id="ARBA00005947"/>
    </source>
</evidence>
<dbReference type="STRING" id="1891926.Fuma_00594"/>
<evidence type="ECO:0000259" key="2">
    <source>
        <dbReference type="Pfam" id="PF00850"/>
    </source>
</evidence>
<dbReference type="AlphaFoldDB" id="A0A1P8WAD5"/>